<accession>A0A6A6IMZ5</accession>
<reference evidence="2" key="1">
    <citation type="journal article" date="2020" name="Stud. Mycol.">
        <title>101 Dothideomycetes genomes: a test case for predicting lifestyles and emergence of pathogens.</title>
        <authorList>
            <person name="Haridas S."/>
            <person name="Albert R."/>
            <person name="Binder M."/>
            <person name="Bloem J."/>
            <person name="Labutti K."/>
            <person name="Salamov A."/>
            <person name="Andreopoulos B."/>
            <person name="Baker S."/>
            <person name="Barry K."/>
            <person name="Bills G."/>
            <person name="Bluhm B."/>
            <person name="Cannon C."/>
            <person name="Castanera R."/>
            <person name="Culley D."/>
            <person name="Daum C."/>
            <person name="Ezra D."/>
            <person name="Gonzalez J."/>
            <person name="Henrissat B."/>
            <person name="Kuo A."/>
            <person name="Liang C."/>
            <person name="Lipzen A."/>
            <person name="Lutzoni F."/>
            <person name="Magnuson J."/>
            <person name="Mondo S."/>
            <person name="Nolan M."/>
            <person name="Ohm R."/>
            <person name="Pangilinan J."/>
            <person name="Park H.-J."/>
            <person name="Ramirez L."/>
            <person name="Alfaro M."/>
            <person name="Sun H."/>
            <person name="Tritt A."/>
            <person name="Yoshinaga Y."/>
            <person name="Zwiers L.-H."/>
            <person name="Turgeon B."/>
            <person name="Goodwin S."/>
            <person name="Spatafora J."/>
            <person name="Crous P."/>
            <person name="Grigoriev I."/>
        </authorList>
    </citation>
    <scope>NUCLEOTIDE SEQUENCE</scope>
    <source>
        <strain evidence="2">CBS 122368</strain>
    </source>
</reference>
<protein>
    <submittedName>
        <fullName evidence="2">Uncharacterized protein</fullName>
    </submittedName>
</protein>
<dbReference type="GeneID" id="54579963"/>
<dbReference type="EMBL" id="ML987192">
    <property type="protein sequence ID" value="KAF2251821.1"/>
    <property type="molecule type" value="Genomic_DNA"/>
</dbReference>
<keyword evidence="3" id="KW-1185">Reference proteome</keyword>
<feature type="compositionally biased region" description="Basic and acidic residues" evidence="1">
    <location>
        <begin position="100"/>
        <end position="109"/>
    </location>
</feature>
<dbReference type="Proteomes" id="UP000800094">
    <property type="component" value="Unassembled WGS sequence"/>
</dbReference>
<organism evidence="2 3">
    <name type="scientific">Trematosphaeria pertusa</name>
    <dbReference type="NCBI Taxonomy" id="390896"/>
    <lineage>
        <taxon>Eukaryota</taxon>
        <taxon>Fungi</taxon>
        <taxon>Dikarya</taxon>
        <taxon>Ascomycota</taxon>
        <taxon>Pezizomycotina</taxon>
        <taxon>Dothideomycetes</taxon>
        <taxon>Pleosporomycetidae</taxon>
        <taxon>Pleosporales</taxon>
        <taxon>Massarineae</taxon>
        <taxon>Trematosphaeriaceae</taxon>
        <taxon>Trematosphaeria</taxon>
    </lineage>
</organism>
<sequence>MWDGRVLRILLQTAAMGQLLARRGITLKETPGASTKVVLSSAYEMFRQLLWIWPSHIGRPATSWIDAARWPGDRLATACCCCSVTHTVESSGGRPMAGSRKAEGRRQRCEATPGSTRLLSADSGGDVREGRGGRSWWNPSAAAVSSLAARRG</sequence>
<evidence type="ECO:0000313" key="3">
    <source>
        <dbReference type="Proteomes" id="UP000800094"/>
    </source>
</evidence>
<evidence type="ECO:0000256" key="1">
    <source>
        <dbReference type="SAM" id="MobiDB-lite"/>
    </source>
</evidence>
<dbReference type="AlphaFoldDB" id="A0A6A6IMZ5"/>
<proteinExistence type="predicted"/>
<evidence type="ECO:0000313" key="2">
    <source>
        <dbReference type="EMBL" id="KAF2251821.1"/>
    </source>
</evidence>
<dbReference type="RefSeq" id="XP_033686825.1">
    <property type="nucleotide sequence ID" value="XM_033826633.1"/>
</dbReference>
<feature type="region of interest" description="Disordered" evidence="1">
    <location>
        <begin position="87"/>
        <end position="135"/>
    </location>
</feature>
<gene>
    <name evidence="2" type="ORF">BU26DRAFT_502414</name>
</gene>
<name>A0A6A6IMZ5_9PLEO</name>